<dbReference type="InterPro" id="IPR010982">
    <property type="entry name" value="Lambda_DNA-bd_dom_sf"/>
</dbReference>
<dbReference type="Proteomes" id="UP000290580">
    <property type="component" value="Unassembled WGS sequence"/>
</dbReference>
<gene>
    <name evidence="1" type="ORF">ASKIR_0838</name>
    <name evidence="2" type="ORF">CP959_08135</name>
</gene>
<evidence type="ECO:0000313" key="4">
    <source>
        <dbReference type="Proteomes" id="UP000290580"/>
    </source>
</evidence>
<evidence type="ECO:0008006" key="5">
    <source>
        <dbReference type="Google" id="ProtNLM"/>
    </source>
</evidence>
<dbReference type="EMBL" id="CP032099">
    <property type="protein sequence ID" value="AXX84658.1"/>
    <property type="molecule type" value="Genomic_DNA"/>
</dbReference>
<dbReference type="Proteomes" id="UP000262029">
    <property type="component" value="Chromosome"/>
</dbReference>
<evidence type="ECO:0000313" key="2">
    <source>
        <dbReference type="EMBL" id="RXI25386.1"/>
    </source>
</evidence>
<evidence type="ECO:0000313" key="3">
    <source>
        <dbReference type="Proteomes" id="UP000262029"/>
    </source>
</evidence>
<protein>
    <recommendedName>
        <fullName evidence="5">Bacteriophage CI repressor</fullName>
    </recommendedName>
</protein>
<organism evidence="1 3">
    <name type="scientific">Aliarcobacter skirrowii CCUG 10374</name>
    <dbReference type="NCBI Taxonomy" id="1032239"/>
    <lineage>
        <taxon>Bacteria</taxon>
        <taxon>Pseudomonadati</taxon>
        <taxon>Campylobacterota</taxon>
        <taxon>Epsilonproteobacteria</taxon>
        <taxon>Campylobacterales</taxon>
        <taxon>Arcobacteraceae</taxon>
        <taxon>Aliarcobacter</taxon>
    </lineage>
</organism>
<dbReference type="EMBL" id="NXIC01000005">
    <property type="protein sequence ID" value="RXI25386.1"/>
    <property type="molecule type" value="Genomic_DNA"/>
</dbReference>
<dbReference type="AlphaFoldDB" id="A0AAD0WN89"/>
<accession>A0AAD0WN89</accession>
<name>A0AAD0WN89_9BACT</name>
<proteinExistence type="predicted"/>
<dbReference type="Gene3D" id="1.10.260.40">
    <property type="entry name" value="lambda repressor-like DNA-binding domains"/>
    <property type="match status" value="1"/>
</dbReference>
<evidence type="ECO:0000313" key="1">
    <source>
        <dbReference type="EMBL" id="AXX84658.1"/>
    </source>
</evidence>
<sequence>MVIMENVENILDKLYSFYKVGSASELSEKIHTTQQTISNWKIRNSISAVKKKCRELGIYNEIFGDSSVSFTQTGANSTQIKTQNNEKDVFNSSSINKNINIDDEFLPLFQALSSVADVLNKKEQLKVELKKLISKLPIL</sequence>
<keyword evidence="4" id="KW-1185">Reference proteome</keyword>
<reference evidence="2 4" key="1">
    <citation type="submission" date="2017-09" db="EMBL/GenBank/DDBJ databases">
        <title>Genomics of the genus Arcobacter.</title>
        <authorList>
            <person name="Perez-Cataluna A."/>
            <person name="Figueras M.J."/>
            <person name="Salas-Masso N."/>
        </authorList>
    </citation>
    <scope>NUCLEOTIDE SEQUENCE [LARGE SCALE GENOMIC DNA]</scope>
    <source>
        <strain evidence="2 4">LMG 6621</strain>
    </source>
</reference>
<dbReference type="GO" id="GO:0003677">
    <property type="term" value="F:DNA binding"/>
    <property type="evidence" value="ECO:0007669"/>
    <property type="project" value="InterPro"/>
</dbReference>
<reference evidence="1 3" key="2">
    <citation type="submission" date="2018-08" db="EMBL/GenBank/DDBJ databases">
        <title>Complete genome of the Arcobacter skirrowii type strain LMG 6621.</title>
        <authorList>
            <person name="Miller W.G."/>
            <person name="Yee E."/>
            <person name="Bono J.L."/>
        </authorList>
    </citation>
    <scope>NUCLEOTIDE SEQUENCE [LARGE SCALE GENOMIC DNA]</scope>
    <source>
        <strain evidence="1 3">CCUG 10374</strain>
    </source>
</reference>